<feature type="chain" id="PRO_5031374991" description="Cupin domain-containing protein" evidence="1">
    <location>
        <begin position="31"/>
        <end position="166"/>
    </location>
</feature>
<dbReference type="SUPFAM" id="SSF51182">
    <property type="entry name" value="RmlC-like cupins"/>
    <property type="match status" value="1"/>
</dbReference>
<dbReference type="EMBL" id="FNDI01000019">
    <property type="protein sequence ID" value="SDI55066.1"/>
    <property type="molecule type" value="Genomic_DNA"/>
</dbReference>
<feature type="signal peptide" evidence="1">
    <location>
        <begin position="1"/>
        <end position="30"/>
    </location>
</feature>
<protein>
    <recommendedName>
        <fullName evidence="4">Cupin domain-containing protein</fullName>
    </recommendedName>
</protein>
<keyword evidence="1" id="KW-0732">Signal</keyword>
<name>A0A7Z7BDX1_9BURK</name>
<proteinExistence type="predicted"/>
<evidence type="ECO:0000313" key="2">
    <source>
        <dbReference type="EMBL" id="SDI55066.1"/>
    </source>
</evidence>
<keyword evidence="3" id="KW-1185">Reference proteome</keyword>
<dbReference type="InterPro" id="IPR011051">
    <property type="entry name" value="RmlC_Cupin_sf"/>
</dbReference>
<dbReference type="AlphaFoldDB" id="A0A7Z7BDX1"/>
<evidence type="ECO:0008006" key="4">
    <source>
        <dbReference type="Google" id="ProtNLM"/>
    </source>
</evidence>
<gene>
    <name evidence="2" type="ORF">SAMN04487926_11910</name>
</gene>
<accession>A0A7Z7BDX1</accession>
<evidence type="ECO:0000313" key="3">
    <source>
        <dbReference type="Proteomes" id="UP000198900"/>
    </source>
</evidence>
<reference evidence="2" key="1">
    <citation type="submission" date="2016-10" db="EMBL/GenBank/DDBJ databases">
        <authorList>
            <person name="Varghese N."/>
            <person name="Submissions S."/>
        </authorList>
    </citation>
    <scope>NUCLEOTIDE SEQUENCE [LARGE SCALE GENOMIC DNA]</scope>
    <source>
        <strain evidence="2">YR281</strain>
    </source>
</reference>
<comment type="caution">
    <text evidence="2">The sequence shown here is derived from an EMBL/GenBank/DDBJ whole genome shotgun (WGS) entry which is preliminary data.</text>
</comment>
<dbReference type="InterPro" id="IPR014710">
    <property type="entry name" value="RmlC-like_jellyroll"/>
</dbReference>
<evidence type="ECO:0000256" key="1">
    <source>
        <dbReference type="SAM" id="SignalP"/>
    </source>
</evidence>
<dbReference type="Gene3D" id="2.60.120.10">
    <property type="entry name" value="Jelly Rolls"/>
    <property type="match status" value="1"/>
</dbReference>
<dbReference type="Proteomes" id="UP000198900">
    <property type="component" value="Unassembled WGS sequence"/>
</dbReference>
<sequence>MNGNEPTMQCARSANTLVAALALAVGLLCACERSPQPPPSSPPVLTPQVSAPTNLSTYSPNNPYRQFVPGLMIRTLYVAETRGANSITVWDLLVGPGQKTATFTLPGAAVLSISSGQGIVTAANAAHEVSSGQTTVVDEGAEIQIENRTAGAGLMIRATLVGRPTN</sequence>
<organism evidence="2 3">
    <name type="scientific">Paraburkholderia steynii</name>
    <dbReference type="NCBI Taxonomy" id="1245441"/>
    <lineage>
        <taxon>Bacteria</taxon>
        <taxon>Pseudomonadati</taxon>
        <taxon>Pseudomonadota</taxon>
        <taxon>Betaproteobacteria</taxon>
        <taxon>Burkholderiales</taxon>
        <taxon>Burkholderiaceae</taxon>
        <taxon>Paraburkholderia</taxon>
    </lineage>
</organism>